<dbReference type="EMBL" id="JBGMEK010000018">
    <property type="protein sequence ID" value="MFA0811271.1"/>
    <property type="molecule type" value="Genomic_DNA"/>
</dbReference>
<protein>
    <recommendedName>
        <fullName evidence="5">Lipoprotein</fullName>
    </recommendedName>
</protein>
<dbReference type="RefSeq" id="WP_371838838.1">
    <property type="nucleotide sequence ID" value="NZ_JBGMEK010000018.1"/>
</dbReference>
<evidence type="ECO:0000256" key="2">
    <source>
        <dbReference type="SAM" id="SignalP"/>
    </source>
</evidence>
<feature type="compositionally biased region" description="Low complexity" evidence="1">
    <location>
        <begin position="47"/>
        <end position="59"/>
    </location>
</feature>
<evidence type="ECO:0000256" key="1">
    <source>
        <dbReference type="SAM" id="MobiDB-lite"/>
    </source>
</evidence>
<comment type="caution">
    <text evidence="3">The sequence shown here is derived from an EMBL/GenBank/DDBJ whole genome shotgun (WGS) entry which is preliminary data.</text>
</comment>
<organism evidence="3 4">
    <name type="scientific">Microbulbifer epialgicus</name>
    <dbReference type="NCBI Taxonomy" id="393907"/>
    <lineage>
        <taxon>Bacteria</taxon>
        <taxon>Pseudomonadati</taxon>
        <taxon>Pseudomonadota</taxon>
        <taxon>Gammaproteobacteria</taxon>
        <taxon>Cellvibrionales</taxon>
        <taxon>Microbulbiferaceae</taxon>
        <taxon>Microbulbifer</taxon>
    </lineage>
</organism>
<evidence type="ECO:0000313" key="4">
    <source>
        <dbReference type="Proteomes" id="UP001569428"/>
    </source>
</evidence>
<evidence type="ECO:0008006" key="5">
    <source>
        <dbReference type="Google" id="ProtNLM"/>
    </source>
</evidence>
<feature type="signal peptide" evidence="2">
    <location>
        <begin position="1"/>
        <end position="18"/>
    </location>
</feature>
<sequence>MQKSPIVISLLSASLLLAACGTPDARNQVVYPTSAPIPRHAEYRAYPAPSSHAPAAPSARKTNYSSCPGDSEELAPGSICPPSARCFDISGGRRCISYEE</sequence>
<keyword evidence="2" id="KW-0732">Signal</keyword>
<feature type="region of interest" description="Disordered" evidence="1">
    <location>
        <begin position="47"/>
        <end position="75"/>
    </location>
</feature>
<gene>
    <name evidence="3" type="ORF">ACCI49_10095</name>
</gene>
<name>A0ABV4NYR6_9GAMM</name>
<keyword evidence="4" id="KW-1185">Reference proteome</keyword>
<evidence type="ECO:0000313" key="3">
    <source>
        <dbReference type="EMBL" id="MFA0811271.1"/>
    </source>
</evidence>
<reference evidence="3 4" key="1">
    <citation type="submission" date="2024-08" db="EMBL/GenBank/DDBJ databases">
        <authorList>
            <person name="Ishaq N."/>
        </authorList>
    </citation>
    <scope>NUCLEOTIDE SEQUENCE [LARGE SCALE GENOMIC DNA]</scope>
    <source>
        <strain evidence="3 4">DSM 18651</strain>
    </source>
</reference>
<accession>A0ABV4NYR6</accession>
<dbReference type="Proteomes" id="UP001569428">
    <property type="component" value="Unassembled WGS sequence"/>
</dbReference>
<dbReference type="PROSITE" id="PS51257">
    <property type="entry name" value="PROKAR_LIPOPROTEIN"/>
    <property type="match status" value="1"/>
</dbReference>
<proteinExistence type="predicted"/>
<feature type="chain" id="PRO_5046593870" description="Lipoprotein" evidence="2">
    <location>
        <begin position="19"/>
        <end position="100"/>
    </location>
</feature>